<keyword evidence="7" id="KW-0206">Cytoskeleton</keyword>
<evidence type="ECO:0000256" key="4">
    <source>
        <dbReference type="ARBA" id="ARBA00022701"/>
    </source>
</evidence>
<keyword evidence="4" id="KW-0493">Microtubule</keyword>
<evidence type="ECO:0000256" key="1">
    <source>
        <dbReference type="ARBA" id="ARBA00004245"/>
    </source>
</evidence>
<organism evidence="11 12">
    <name type="scientific">Mycoemilia scoparia</name>
    <dbReference type="NCBI Taxonomy" id="417184"/>
    <lineage>
        <taxon>Eukaryota</taxon>
        <taxon>Fungi</taxon>
        <taxon>Fungi incertae sedis</taxon>
        <taxon>Zoopagomycota</taxon>
        <taxon>Kickxellomycotina</taxon>
        <taxon>Kickxellomycetes</taxon>
        <taxon>Kickxellales</taxon>
        <taxon>Kickxellaceae</taxon>
        <taxon>Mycoemilia</taxon>
    </lineage>
</organism>
<feature type="compositionally biased region" description="Polar residues" evidence="9">
    <location>
        <begin position="1311"/>
        <end position="1324"/>
    </location>
</feature>
<reference evidence="11" key="1">
    <citation type="submission" date="2022-07" db="EMBL/GenBank/DDBJ databases">
        <title>Phylogenomic reconstructions and comparative analyses of Kickxellomycotina fungi.</title>
        <authorList>
            <person name="Reynolds N.K."/>
            <person name="Stajich J.E."/>
            <person name="Barry K."/>
            <person name="Grigoriev I.V."/>
            <person name="Crous P."/>
            <person name="Smith M.E."/>
        </authorList>
    </citation>
    <scope>NUCLEOTIDE SEQUENCE</scope>
    <source>
        <strain evidence="11">NBRC 100468</strain>
    </source>
</reference>
<keyword evidence="3" id="KW-0963">Cytoplasm</keyword>
<feature type="compositionally biased region" description="Polar residues" evidence="9">
    <location>
        <begin position="221"/>
        <end position="238"/>
    </location>
</feature>
<evidence type="ECO:0000256" key="2">
    <source>
        <dbReference type="ARBA" id="ARBA00011010"/>
    </source>
</evidence>
<dbReference type="GO" id="GO:0000132">
    <property type="term" value="P:establishment of mitotic spindle orientation"/>
    <property type="evidence" value="ECO:0007669"/>
    <property type="project" value="TreeGrafter"/>
</dbReference>
<dbReference type="Pfam" id="PF12455">
    <property type="entry name" value="Dynactin"/>
    <property type="match status" value="1"/>
</dbReference>
<keyword evidence="5" id="KW-0243">Dynein</keyword>
<evidence type="ECO:0000259" key="10">
    <source>
        <dbReference type="PROSITE" id="PS50245"/>
    </source>
</evidence>
<feature type="domain" description="CAP-Gly" evidence="10">
    <location>
        <begin position="42"/>
        <end position="84"/>
    </location>
</feature>
<proteinExistence type="inferred from homology"/>
<dbReference type="Gene3D" id="2.30.30.190">
    <property type="entry name" value="CAP Gly-rich-like domain"/>
    <property type="match status" value="1"/>
</dbReference>
<feature type="compositionally biased region" description="Low complexity" evidence="9">
    <location>
        <begin position="1237"/>
        <end position="1246"/>
    </location>
</feature>
<feature type="region of interest" description="Disordered" evidence="9">
    <location>
        <begin position="83"/>
        <end position="280"/>
    </location>
</feature>
<sequence length="1330" mass="147941">MASRRTTLGPSSIGGPSASNSHFTIGQRVEAQGGTGTVRFTGLTEFAPGPWVGIELDIPEGKNDGFVKGKRYFNCQPNHGIFVKPQHVRPMGSRPGSSMSSGSHGISTPSRSLNTATATAGGRQHLPIPPSSGLNDRRKTTIGTQLGGPGSARGIGTPSRIVGKAPGPGSRRLSNVVPGSTRVRSGSQSGMKSPTLGRRDSIASGTTSPTMRPSELRPSLHESQSLRARAGTPTSDSVGNLERTEEYDGEDADGRGSKTPTSAVKKDSAQPEIPSTPYRPALSLNESAAYESVKSAAPMSDQTVSLKSYEELRLKFKYLEQKRSEDRQRIQDADRIRSEAEQALRIREKLAAKIASLQDELRKAKQQLKEKEDENNELENKYADTVETLEMLTIDKEMVEEKSEDMTQEIARLKEQLAEATTSLDVYKSDADLMPVSSGEPGAMSSMDILQIQKQNERLKEALVKLRDLTSDNEVQLNARIKELTKEAGSAQSLQDQISLLKGKLDASDNQIEDLKQRLDEALGAEEMIEELSERNLNLSEQIEKMNAQIDELEALREVNDEMEENHIETEKQLQTEIEYKDIVIKDQSQKIESLEESLADYQNTIAQFRELVSNLQADIQKLQRKEKDHETEAETLSSQSQAMMSLNMQLQASALKTKAKTIDLELRKLEASQATKQLKILELFTPSLFFKTENDPLRTLFLFERLSCKARIICGQLEQDESSDSSITDDFVNSAEARYRLTELQGLSDKFAAYLSTCSPQEFAKLGFIYHDITGIERRLNGHIDLLRGEEFRPVDCIADVEKSSAHIETLIASYIPQKTTFTQEATLRSTTDCLAHCADVAISNLAYSSQLLSFPREESEEKILSQDIKKDISEEITPRIDIAIQQCKAYKVVAVKLLRKIADLKNQSMSLIPSVMEKIVQCTTVSKALLKYSILARKDTQDYIRECTEAESGLEISRLQELFSSATEEVFDSKDAVLLGTFIDKMKELTSEVSGTLDSFSDQVNVEKSPSSEQPWAKRAEDFKANLVQNTEVESRMESLNEEIISLARELKLKEKDNQEANVKIEILEKRSEMLGKQSKQLDELRAQLSKAKTQEAIFEEAIDNLQSELENLERENKRLKRSGGLDAFGQREFDDDNGSANVPSGYAVLLQRRIMALQGALQFTRKENANLRAQIFERSSSSISAAMKHHLESAGINKNTISFALSSTTSEARKLIKEAYLVAGAPKLIRLGDSSESSNASSENKPENTAKPSQKAMAWEPLSQKPRYEFYRQQTLVRSLHNRVSETCEQIQKLTMFPSLVRLQSSMHRSVTSGPADSITKSIPVPL</sequence>
<dbReference type="OrthoDB" id="2130750at2759"/>
<feature type="region of interest" description="Disordered" evidence="9">
    <location>
        <begin position="1"/>
        <end position="22"/>
    </location>
</feature>
<dbReference type="GO" id="GO:0005874">
    <property type="term" value="C:microtubule"/>
    <property type="evidence" value="ECO:0007669"/>
    <property type="project" value="UniProtKB-KW"/>
</dbReference>
<dbReference type="GO" id="GO:0051286">
    <property type="term" value="C:cell tip"/>
    <property type="evidence" value="ECO:0007669"/>
    <property type="project" value="TreeGrafter"/>
</dbReference>
<feature type="compositionally biased region" description="Polar residues" evidence="9">
    <location>
        <begin position="1"/>
        <end position="10"/>
    </location>
</feature>
<feature type="coiled-coil region" evidence="8">
    <location>
        <begin position="1032"/>
        <end position="1125"/>
    </location>
</feature>
<feature type="coiled-coil region" evidence="8">
    <location>
        <begin position="333"/>
        <end position="640"/>
    </location>
</feature>
<comment type="caution">
    <text evidence="11">The sequence shown here is derived from an EMBL/GenBank/DDBJ whole genome shotgun (WGS) entry which is preliminary data.</text>
</comment>
<dbReference type="SUPFAM" id="SSF74924">
    <property type="entry name" value="Cap-Gly domain"/>
    <property type="match status" value="1"/>
</dbReference>
<protein>
    <recommendedName>
        <fullName evidence="10">CAP-Gly domain-containing protein</fullName>
    </recommendedName>
</protein>
<comment type="subcellular location">
    <subcellularLocation>
        <location evidence="1">Cytoplasm</location>
        <location evidence="1">Cytoskeleton</location>
    </subcellularLocation>
</comment>
<name>A0A9W8A1E2_9FUNG</name>
<dbReference type="GO" id="GO:0000743">
    <property type="term" value="P:nuclear migration involved in conjugation with cellular fusion"/>
    <property type="evidence" value="ECO:0007669"/>
    <property type="project" value="TreeGrafter"/>
</dbReference>
<evidence type="ECO:0000256" key="7">
    <source>
        <dbReference type="ARBA" id="ARBA00023212"/>
    </source>
</evidence>
<dbReference type="GO" id="GO:0005819">
    <property type="term" value="C:spindle"/>
    <property type="evidence" value="ECO:0007669"/>
    <property type="project" value="UniProtKB-SubCell"/>
</dbReference>
<evidence type="ECO:0000256" key="9">
    <source>
        <dbReference type="SAM" id="MobiDB-lite"/>
    </source>
</evidence>
<evidence type="ECO:0000256" key="5">
    <source>
        <dbReference type="ARBA" id="ARBA00023017"/>
    </source>
</evidence>
<dbReference type="GO" id="GO:0005816">
    <property type="term" value="C:spindle pole body"/>
    <property type="evidence" value="ECO:0007669"/>
    <property type="project" value="TreeGrafter"/>
</dbReference>
<dbReference type="GO" id="GO:0051301">
    <property type="term" value="P:cell division"/>
    <property type="evidence" value="ECO:0007669"/>
    <property type="project" value="UniProtKB-KW"/>
</dbReference>
<evidence type="ECO:0000256" key="8">
    <source>
        <dbReference type="SAM" id="Coils"/>
    </source>
</evidence>
<dbReference type="EMBL" id="JANBPU010000009">
    <property type="protein sequence ID" value="KAJ1920802.1"/>
    <property type="molecule type" value="Genomic_DNA"/>
</dbReference>
<evidence type="ECO:0000313" key="12">
    <source>
        <dbReference type="Proteomes" id="UP001150538"/>
    </source>
</evidence>
<dbReference type="GO" id="GO:0005814">
    <property type="term" value="C:centriole"/>
    <property type="evidence" value="ECO:0007669"/>
    <property type="project" value="UniProtKB-SubCell"/>
</dbReference>
<feature type="region of interest" description="Disordered" evidence="9">
    <location>
        <begin position="1236"/>
        <end position="1262"/>
    </location>
</feature>
<dbReference type="InterPro" id="IPR000938">
    <property type="entry name" value="CAP-Gly_domain"/>
</dbReference>
<feature type="compositionally biased region" description="Polar residues" evidence="9">
    <location>
        <begin position="182"/>
        <end position="192"/>
    </location>
</feature>
<evidence type="ECO:0000256" key="6">
    <source>
        <dbReference type="ARBA" id="ARBA00023054"/>
    </source>
</evidence>
<keyword evidence="12" id="KW-1185">Reference proteome</keyword>
<dbReference type="GO" id="GO:0030286">
    <property type="term" value="C:dynein complex"/>
    <property type="evidence" value="ECO:0007669"/>
    <property type="project" value="UniProtKB-KW"/>
</dbReference>
<feature type="region of interest" description="Disordered" evidence="9">
    <location>
        <begin position="1311"/>
        <end position="1330"/>
    </location>
</feature>
<dbReference type="SMART" id="SM01052">
    <property type="entry name" value="CAP_GLY"/>
    <property type="match status" value="1"/>
</dbReference>
<feature type="compositionally biased region" description="Low complexity" evidence="9">
    <location>
        <begin position="89"/>
        <end position="112"/>
    </location>
</feature>
<comment type="similarity">
    <text evidence="2">Belongs to the dynactin 150 kDa subunit family.</text>
</comment>
<accession>A0A9W8A1E2</accession>
<dbReference type="Pfam" id="PF01302">
    <property type="entry name" value="CAP_GLY"/>
    <property type="match status" value="1"/>
</dbReference>
<dbReference type="PROSITE" id="PS50245">
    <property type="entry name" value="CAP_GLY_2"/>
    <property type="match status" value="1"/>
</dbReference>
<dbReference type="PANTHER" id="PTHR18916">
    <property type="entry name" value="DYNACTIN 1-RELATED MICROTUBULE-BINDING"/>
    <property type="match status" value="1"/>
</dbReference>
<dbReference type="InterPro" id="IPR022157">
    <property type="entry name" value="Dynactin"/>
</dbReference>
<evidence type="ECO:0000313" key="11">
    <source>
        <dbReference type="EMBL" id="KAJ1920802.1"/>
    </source>
</evidence>
<keyword evidence="6 8" id="KW-0175">Coiled coil</keyword>
<dbReference type="InterPro" id="IPR036859">
    <property type="entry name" value="CAP-Gly_dom_sf"/>
</dbReference>
<dbReference type="Proteomes" id="UP001150538">
    <property type="component" value="Unassembled WGS sequence"/>
</dbReference>
<gene>
    <name evidence="11" type="ORF">H4219_001038</name>
</gene>
<feature type="compositionally biased region" description="Basic and acidic residues" evidence="9">
    <location>
        <begin position="242"/>
        <end position="256"/>
    </location>
</feature>
<evidence type="ECO:0000256" key="3">
    <source>
        <dbReference type="ARBA" id="ARBA00022490"/>
    </source>
</evidence>